<protein>
    <recommendedName>
        <fullName evidence="3">DUF885 domain-containing protein</fullName>
    </recommendedName>
</protein>
<evidence type="ECO:0000313" key="2">
    <source>
        <dbReference type="Proteomes" id="UP000179360"/>
    </source>
</evidence>
<dbReference type="EMBL" id="MFSY01000104">
    <property type="protein sequence ID" value="OGI44989.1"/>
    <property type="molecule type" value="Genomic_DNA"/>
</dbReference>
<dbReference type="InterPro" id="IPR010281">
    <property type="entry name" value="DUF885"/>
</dbReference>
<evidence type="ECO:0008006" key="3">
    <source>
        <dbReference type="Google" id="ProtNLM"/>
    </source>
</evidence>
<organism evidence="1 2">
    <name type="scientific">Candidatus Muproteobacteria bacterium RIFCSPHIGHO2_01_FULL_65_16</name>
    <dbReference type="NCBI Taxonomy" id="1817764"/>
    <lineage>
        <taxon>Bacteria</taxon>
        <taxon>Pseudomonadati</taxon>
        <taxon>Pseudomonadota</taxon>
        <taxon>Candidatus Muproteobacteria</taxon>
    </lineage>
</organism>
<dbReference type="Pfam" id="PF05960">
    <property type="entry name" value="DUF885"/>
    <property type="match status" value="1"/>
</dbReference>
<dbReference type="AlphaFoldDB" id="A0A1F6TIS7"/>
<sequence>MSRASAGAAGDEIGRAYYRGWFRYHPEAAVDAGVPGYAGLLTPYRDEDMGALVCLNDELRVSLEELDRGRLDQDRLLDYDLLYNAALLENQYLLDIESRRPDPERLLPVNAVYQLTIRPVTDFADALMARLNAIPDHLLQARDHLRPKARGIPPLWLRSAVTAARQGVEFFRSLPAHPKIAGRSQPAGLDPALTRATQALADYADFLEQDLAAVASGEFACGAAYFDNLLRRRHFLDVTPDDLHVLGQELLARTTEELRALCRKHFGADDIAAATRKIKTDHPSAAELLAAYRRQMRAAREFVAKHDLVGLPPREHLEVVETPAFLRHQIPFAAYCEPSPNDPEQHGYYYVTPPVDAEQLAEHDNAGLRHTCVHEAWPGHHLQFVTANMNPAARTLPRLLNPSATLYEGWALYCEQLMREEGFLRGPEQHFIMLRDRLWRALRVLIDIELHTRGLGLEAAADRMVTLLGFPRSQALADLTWYSRAPTVPLGYATGWAMINALRARLRGGKAPFRPRKFHDRLLSAGSIALPLAIRRKFGAKAWADVKSNLFGGARETV</sequence>
<proteinExistence type="predicted"/>
<dbReference type="PANTHER" id="PTHR33361">
    <property type="entry name" value="GLR0591 PROTEIN"/>
    <property type="match status" value="1"/>
</dbReference>
<comment type="caution">
    <text evidence="1">The sequence shown here is derived from an EMBL/GenBank/DDBJ whole genome shotgun (WGS) entry which is preliminary data.</text>
</comment>
<dbReference type="STRING" id="1817764.A2637_07725"/>
<evidence type="ECO:0000313" key="1">
    <source>
        <dbReference type="EMBL" id="OGI44989.1"/>
    </source>
</evidence>
<name>A0A1F6TIS7_9PROT</name>
<reference evidence="1 2" key="1">
    <citation type="journal article" date="2016" name="Nat. Commun.">
        <title>Thousands of microbial genomes shed light on interconnected biogeochemical processes in an aquifer system.</title>
        <authorList>
            <person name="Anantharaman K."/>
            <person name="Brown C.T."/>
            <person name="Hug L.A."/>
            <person name="Sharon I."/>
            <person name="Castelle C.J."/>
            <person name="Probst A.J."/>
            <person name="Thomas B.C."/>
            <person name="Singh A."/>
            <person name="Wilkins M.J."/>
            <person name="Karaoz U."/>
            <person name="Brodie E.L."/>
            <person name="Williams K.H."/>
            <person name="Hubbard S.S."/>
            <person name="Banfield J.F."/>
        </authorList>
    </citation>
    <scope>NUCLEOTIDE SEQUENCE [LARGE SCALE GENOMIC DNA]</scope>
</reference>
<dbReference type="PANTHER" id="PTHR33361:SF15">
    <property type="entry name" value="DUF885 FAMILY LIPOPROTEIN"/>
    <property type="match status" value="1"/>
</dbReference>
<accession>A0A1F6TIS7</accession>
<gene>
    <name evidence="1" type="ORF">A2637_07725</name>
</gene>
<dbReference type="Proteomes" id="UP000179360">
    <property type="component" value="Unassembled WGS sequence"/>
</dbReference>